<name>A0A4Y3WQ27_9PSEU</name>
<accession>A0A4Y3WQ27</accession>
<dbReference type="EMBL" id="BJNG01000025">
    <property type="protein sequence ID" value="GEC20874.1"/>
    <property type="molecule type" value="Genomic_DNA"/>
</dbReference>
<keyword evidence="1" id="KW-1133">Transmembrane helix</keyword>
<protein>
    <submittedName>
        <fullName evidence="2">Uncharacterized protein</fullName>
    </submittedName>
</protein>
<dbReference type="AlphaFoldDB" id="A0A4Y3WQ27"/>
<keyword evidence="1" id="KW-0472">Membrane</keyword>
<evidence type="ECO:0000256" key="1">
    <source>
        <dbReference type="SAM" id="Phobius"/>
    </source>
</evidence>
<comment type="caution">
    <text evidence="2">The sequence shown here is derived from an EMBL/GenBank/DDBJ whole genome shotgun (WGS) entry which is preliminary data.</text>
</comment>
<evidence type="ECO:0000313" key="2">
    <source>
        <dbReference type="EMBL" id="GEC20874.1"/>
    </source>
</evidence>
<reference evidence="2 3" key="1">
    <citation type="submission" date="2019-06" db="EMBL/GenBank/DDBJ databases">
        <title>Whole genome shotgun sequence of Pseudonocardia hydrocarbonoxydans NBRC 14498.</title>
        <authorList>
            <person name="Hosoyama A."/>
            <person name="Uohara A."/>
            <person name="Ohji S."/>
            <person name="Ichikawa N."/>
        </authorList>
    </citation>
    <scope>NUCLEOTIDE SEQUENCE [LARGE SCALE GENOMIC DNA]</scope>
    <source>
        <strain evidence="2 3">NBRC 14498</strain>
    </source>
</reference>
<evidence type="ECO:0000313" key="3">
    <source>
        <dbReference type="Proteomes" id="UP000320338"/>
    </source>
</evidence>
<feature type="transmembrane region" description="Helical" evidence="1">
    <location>
        <begin position="9"/>
        <end position="28"/>
    </location>
</feature>
<dbReference type="Proteomes" id="UP000320338">
    <property type="component" value="Unassembled WGS sequence"/>
</dbReference>
<sequence>MVEFVSQPLVILIAACEVLPVVVIRLVVGPVWTTPAPPREPARA</sequence>
<proteinExistence type="predicted"/>
<gene>
    <name evidence="2" type="ORF">PHY01_31570</name>
</gene>
<organism evidence="2 3">
    <name type="scientific">Pseudonocardia hydrocarbonoxydans</name>
    <dbReference type="NCBI Taxonomy" id="76726"/>
    <lineage>
        <taxon>Bacteria</taxon>
        <taxon>Bacillati</taxon>
        <taxon>Actinomycetota</taxon>
        <taxon>Actinomycetes</taxon>
        <taxon>Pseudonocardiales</taxon>
        <taxon>Pseudonocardiaceae</taxon>
        <taxon>Pseudonocardia</taxon>
    </lineage>
</organism>
<keyword evidence="3" id="KW-1185">Reference proteome</keyword>
<keyword evidence="1" id="KW-0812">Transmembrane</keyword>
<dbReference type="RefSeq" id="WP_281283641.1">
    <property type="nucleotide sequence ID" value="NZ_BAAARZ010000018.1"/>
</dbReference>